<evidence type="ECO:0000256" key="1">
    <source>
        <dbReference type="ARBA" id="ARBA00022679"/>
    </source>
</evidence>
<sequence length="85" mass="9424">MMYLLHKPPKHFEQLVKEHFTCRHPRILDACEAYLGGDLVGHARDNAYMSEDGSKNCSTGFKIMLGKLLPKLTAAFSEAGITSGQ</sequence>
<dbReference type="Gene3D" id="3.10.110.10">
    <property type="entry name" value="Ubiquitin Conjugating Enzyme"/>
    <property type="match status" value="1"/>
</dbReference>
<dbReference type="AlphaFoldDB" id="A0A0A9EU95"/>
<dbReference type="PANTHER" id="PTHR46116:SF15">
    <property type="entry name" value="(E3-INDEPENDENT) E2 UBIQUITIN-CONJUGATING ENZYME"/>
    <property type="match status" value="1"/>
</dbReference>
<organism evidence="3">
    <name type="scientific">Arundo donax</name>
    <name type="common">Giant reed</name>
    <name type="synonym">Donax arundinaceus</name>
    <dbReference type="NCBI Taxonomy" id="35708"/>
    <lineage>
        <taxon>Eukaryota</taxon>
        <taxon>Viridiplantae</taxon>
        <taxon>Streptophyta</taxon>
        <taxon>Embryophyta</taxon>
        <taxon>Tracheophyta</taxon>
        <taxon>Spermatophyta</taxon>
        <taxon>Magnoliopsida</taxon>
        <taxon>Liliopsida</taxon>
        <taxon>Poales</taxon>
        <taxon>Poaceae</taxon>
        <taxon>PACMAD clade</taxon>
        <taxon>Arundinoideae</taxon>
        <taxon>Arundineae</taxon>
        <taxon>Arundo</taxon>
    </lineage>
</organism>
<accession>A0A0A9EU95</accession>
<reference evidence="3" key="2">
    <citation type="journal article" date="2015" name="Data Brief">
        <title>Shoot transcriptome of the giant reed, Arundo donax.</title>
        <authorList>
            <person name="Barrero R.A."/>
            <person name="Guerrero F.D."/>
            <person name="Moolhuijzen P."/>
            <person name="Goolsby J.A."/>
            <person name="Tidwell J."/>
            <person name="Bellgard S.E."/>
            <person name="Bellgard M.I."/>
        </authorList>
    </citation>
    <scope>NUCLEOTIDE SEQUENCE</scope>
    <source>
        <tissue evidence="3">Shoot tissue taken approximately 20 cm above the soil surface</tissue>
    </source>
</reference>
<dbReference type="EMBL" id="GBRH01193561">
    <property type="protein sequence ID" value="JAE04335.1"/>
    <property type="molecule type" value="Transcribed_RNA"/>
</dbReference>
<dbReference type="PANTHER" id="PTHR46116">
    <property type="entry name" value="(E3-INDEPENDENT) E2 UBIQUITIN-CONJUGATING ENZYME"/>
    <property type="match status" value="1"/>
</dbReference>
<name>A0A0A9EU95_ARUDO</name>
<proteinExistence type="predicted"/>
<dbReference type="GO" id="GO:0061631">
    <property type="term" value="F:ubiquitin conjugating enzyme activity"/>
    <property type="evidence" value="ECO:0007669"/>
    <property type="project" value="TreeGrafter"/>
</dbReference>
<dbReference type="InterPro" id="IPR016135">
    <property type="entry name" value="UBQ-conjugating_enzyme/RWD"/>
</dbReference>
<evidence type="ECO:0000256" key="2">
    <source>
        <dbReference type="ARBA" id="ARBA00022786"/>
    </source>
</evidence>
<keyword evidence="1" id="KW-0808">Transferase</keyword>
<protein>
    <submittedName>
        <fullName evidence="3">Uncharacterized protein</fullName>
    </submittedName>
</protein>
<evidence type="ECO:0000313" key="3">
    <source>
        <dbReference type="EMBL" id="JAE04335.1"/>
    </source>
</evidence>
<keyword evidence="2" id="KW-0833">Ubl conjugation pathway</keyword>
<reference evidence="3" key="1">
    <citation type="submission" date="2014-09" db="EMBL/GenBank/DDBJ databases">
        <authorList>
            <person name="Magalhaes I.L.F."/>
            <person name="Oliveira U."/>
            <person name="Santos F.R."/>
            <person name="Vidigal T.H.D.A."/>
            <person name="Brescovit A.D."/>
            <person name="Santos A.J."/>
        </authorList>
    </citation>
    <scope>NUCLEOTIDE SEQUENCE</scope>
    <source>
        <tissue evidence="3">Shoot tissue taken approximately 20 cm above the soil surface</tissue>
    </source>
</reference>